<dbReference type="GO" id="GO:0005730">
    <property type="term" value="C:nucleolus"/>
    <property type="evidence" value="ECO:0007669"/>
    <property type="project" value="TreeGrafter"/>
</dbReference>
<dbReference type="PROSITE" id="PS50302">
    <property type="entry name" value="PUM"/>
    <property type="match status" value="2"/>
</dbReference>
<evidence type="ECO:0000313" key="3">
    <source>
        <dbReference type="EMBL" id="KAJ6647162.1"/>
    </source>
</evidence>
<evidence type="ECO:0000256" key="1">
    <source>
        <dbReference type="ARBA" id="ARBA00022737"/>
    </source>
</evidence>
<evidence type="ECO:0000256" key="2">
    <source>
        <dbReference type="PROSITE-ProRule" id="PRU00317"/>
    </source>
</evidence>
<dbReference type="GO" id="GO:0000480">
    <property type="term" value="P:endonucleolytic cleavage in 5'-ETS of tricistronic rRNA transcript (SSU-rRNA, 5.8S rRNA, LSU-rRNA)"/>
    <property type="evidence" value="ECO:0007669"/>
    <property type="project" value="TreeGrafter"/>
</dbReference>
<keyword evidence="1" id="KW-0677">Repeat</keyword>
<gene>
    <name evidence="3" type="primary">NOP9</name>
    <name evidence="3" type="ORF">Bhyg_02382</name>
</gene>
<name>A0A9Q0NBC6_9DIPT</name>
<dbReference type="InterPro" id="IPR040000">
    <property type="entry name" value="NOP9"/>
</dbReference>
<reference evidence="3" key="1">
    <citation type="submission" date="2022-07" db="EMBL/GenBank/DDBJ databases">
        <authorList>
            <person name="Trinca V."/>
            <person name="Uliana J.V.C."/>
            <person name="Torres T.T."/>
            <person name="Ward R.J."/>
            <person name="Monesi N."/>
        </authorList>
    </citation>
    <scope>NUCLEOTIDE SEQUENCE</scope>
    <source>
        <strain evidence="3">HSMRA1968</strain>
        <tissue evidence="3">Whole embryos</tissue>
    </source>
</reference>
<dbReference type="Pfam" id="PF22493">
    <property type="entry name" value="PUF_NOP9"/>
    <property type="match status" value="1"/>
</dbReference>
<dbReference type="SUPFAM" id="SSF48371">
    <property type="entry name" value="ARM repeat"/>
    <property type="match status" value="1"/>
</dbReference>
<dbReference type="OrthoDB" id="9987665at2759"/>
<dbReference type="SMART" id="SM00025">
    <property type="entry name" value="Pumilio"/>
    <property type="match status" value="6"/>
</dbReference>
<dbReference type="AlphaFoldDB" id="A0A9Q0NBC6"/>
<dbReference type="Gene3D" id="1.25.10.10">
    <property type="entry name" value="Leucine-rich Repeat Variant"/>
    <property type="match status" value="2"/>
</dbReference>
<dbReference type="GO" id="GO:0030686">
    <property type="term" value="C:90S preribosome"/>
    <property type="evidence" value="ECO:0007669"/>
    <property type="project" value="TreeGrafter"/>
</dbReference>
<comment type="caution">
    <text evidence="3">The sequence shown here is derived from an EMBL/GenBank/DDBJ whole genome shotgun (WGS) entry which is preliminary data.</text>
</comment>
<dbReference type="InterPro" id="IPR011989">
    <property type="entry name" value="ARM-like"/>
</dbReference>
<dbReference type="Proteomes" id="UP001151699">
    <property type="component" value="Chromosome A"/>
</dbReference>
<dbReference type="InterPro" id="IPR016024">
    <property type="entry name" value="ARM-type_fold"/>
</dbReference>
<organism evidence="3 4">
    <name type="scientific">Pseudolycoriella hygida</name>
    <dbReference type="NCBI Taxonomy" id="35572"/>
    <lineage>
        <taxon>Eukaryota</taxon>
        <taxon>Metazoa</taxon>
        <taxon>Ecdysozoa</taxon>
        <taxon>Arthropoda</taxon>
        <taxon>Hexapoda</taxon>
        <taxon>Insecta</taxon>
        <taxon>Pterygota</taxon>
        <taxon>Neoptera</taxon>
        <taxon>Endopterygota</taxon>
        <taxon>Diptera</taxon>
        <taxon>Nematocera</taxon>
        <taxon>Sciaroidea</taxon>
        <taxon>Sciaridae</taxon>
        <taxon>Pseudolycoriella</taxon>
    </lineage>
</organism>
<dbReference type="GO" id="GO:0000056">
    <property type="term" value="P:ribosomal small subunit export from nucleus"/>
    <property type="evidence" value="ECO:0007669"/>
    <property type="project" value="TreeGrafter"/>
</dbReference>
<dbReference type="GO" id="GO:0003723">
    <property type="term" value="F:RNA binding"/>
    <property type="evidence" value="ECO:0007669"/>
    <property type="project" value="InterPro"/>
</dbReference>
<proteinExistence type="predicted"/>
<dbReference type="InterPro" id="IPR001313">
    <property type="entry name" value="Pumilio_RNA-bd_rpt"/>
</dbReference>
<evidence type="ECO:0000313" key="4">
    <source>
        <dbReference type="Proteomes" id="UP001151699"/>
    </source>
</evidence>
<feature type="repeat" description="Pumilio" evidence="2">
    <location>
        <begin position="555"/>
        <end position="590"/>
    </location>
</feature>
<dbReference type="GO" id="GO:0000472">
    <property type="term" value="P:endonucleolytic cleavage to generate mature 5'-end of SSU-rRNA from (SSU-rRNA, 5.8S rRNA, LSU-rRNA)"/>
    <property type="evidence" value="ECO:0007669"/>
    <property type="project" value="TreeGrafter"/>
</dbReference>
<dbReference type="PANTHER" id="PTHR13102">
    <property type="entry name" value="NUCLEOLAR PROTEIN 9"/>
    <property type="match status" value="1"/>
</dbReference>
<accession>A0A9Q0NBC6</accession>
<dbReference type="EMBL" id="WJQU01000001">
    <property type="protein sequence ID" value="KAJ6647162.1"/>
    <property type="molecule type" value="Genomic_DNA"/>
</dbReference>
<keyword evidence="4" id="KW-1185">Reference proteome</keyword>
<dbReference type="PANTHER" id="PTHR13102:SF0">
    <property type="entry name" value="NUCLEOLAR PROTEIN 9"/>
    <property type="match status" value="1"/>
</dbReference>
<dbReference type="GO" id="GO:0000447">
    <property type="term" value="P:endonucleolytic cleavage in ITS1 to separate SSU-rRNA from 5.8S rRNA and LSU-rRNA from tricistronic rRNA transcript (SSU-rRNA, 5.8S rRNA, LSU-rRNA)"/>
    <property type="evidence" value="ECO:0007669"/>
    <property type="project" value="TreeGrafter"/>
</dbReference>
<feature type="repeat" description="Pumilio" evidence="2">
    <location>
        <begin position="378"/>
        <end position="415"/>
    </location>
</feature>
<sequence>MDLPTEVSTEKVAVGVHSYRNKMKKRKKKFIANAKGFGKSGNYGRGTRLEGDEWSYFINIMDAIRQGFESLDDKVSMANNVFEQTVDKEIHISSNQIACTILEHLMPYVDSTTLERFHKTFSENYRPICSDKFSSHILQKLIEVSFLRAVGHIQAEEDTETQNNSKKQKTAIIPNEKEYNLSESFSLSHRQDCTNFVIKSSKFLLNNLEDFVWDSYACHVIRTSLLSLAGIFVFKTKDFVTSNQRRSVTADKEMPLKVPDDWAEIMKEYADRLQAWPQFVDFPYDELSSGLLQSLCLALQHSDKTTLKHLGKKLLNESLNVECKNVSEDAKDDKDDIDVGDRINTNLPKVFTTEPSIRLLETLLLTAGPKLLTQIYLKLFSSRLIELSDLKSANFAVQKLLENITVKEDFEAIFDELSPNIENLLRTHTGVVHALSQACLRLCAKQGPFVQSLQTALHCTTPKEKSDRFAVLVMKLKPYEIEAKDKSSFVHLHGSLILQALLNFNKPIKLVQSLLDTPSIELAELFCSPRGSHIVDAFLQSKFVGEKSREKFVKHMDGQYLDMAITKHGSRAVEALFEAAGDNQRTRIVKELAEKINQLNGSPSGRLLNYKFRVDTYRLSPAQWKSSINKESKIEKLFKRIVD</sequence>
<dbReference type="GO" id="GO:0030688">
    <property type="term" value="C:preribosome, small subunit precursor"/>
    <property type="evidence" value="ECO:0007669"/>
    <property type="project" value="TreeGrafter"/>
</dbReference>
<protein>
    <submittedName>
        <fullName evidence="3">Nucleolar protein 9</fullName>
    </submittedName>
</protein>